<keyword evidence="2 4" id="KW-0863">Zinc-finger</keyword>
<dbReference type="InterPro" id="IPR013087">
    <property type="entry name" value="Znf_C2H2_type"/>
</dbReference>
<dbReference type="Proteomes" id="UP000007798">
    <property type="component" value="Unassembled WGS sequence"/>
</dbReference>
<dbReference type="SMART" id="SM00614">
    <property type="entry name" value="ZnF_BED"/>
    <property type="match status" value="3"/>
</dbReference>
<feature type="domain" description="BED-type" evidence="6">
    <location>
        <begin position="36"/>
        <end position="86"/>
    </location>
</feature>
<dbReference type="GO" id="GO:0008270">
    <property type="term" value="F:zinc ion binding"/>
    <property type="evidence" value="ECO:0007669"/>
    <property type="project" value="UniProtKB-KW"/>
</dbReference>
<dbReference type="InterPro" id="IPR036236">
    <property type="entry name" value="Znf_C2H2_sf"/>
</dbReference>
<dbReference type="OrthoDB" id="1607513at2759"/>
<sequence length="417" mass="47957">MISLNSCQELGIDTESDEMDEDDNENTIAQPTRSPQLRSFVWGYFKDIPDNPNSKLCSICNLIFANKSTNLARHLLSVHKIKSQNQKPFVKDENRSGRRTKSFIWKYCRRINDRQALCLLCDKLFYFGGGNTTNMTKHLRRKHAGSIDCFTPTSPKKDRKTTSYVWNYVTKLPNNQVRCSICHSKMRFHGTANLIKHLSTHKIMGDKTSPDDPQAKSTDDPLPSKEHFKCEMSFDDVEDVEEQMSTHMSDCHSTQTPLRGTNTDSIDESQSDENVKEAVTIWNDDNVETHQDSPSIIDDEELYNDLIEEDLNSSANLTAPIECETTTSISENPTTIEVIDNLEDPDQDDELDLISLEDSEATSRIIQLKEELLRQQTNYFNEKAGYYRMQKYLVALQVKKERLEFEMLSKSHNQMIP</sequence>
<keyword evidence="3" id="KW-0862">Zinc</keyword>
<evidence type="ECO:0000256" key="1">
    <source>
        <dbReference type="ARBA" id="ARBA00022723"/>
    </source>
</evidence>
<dbReference type="EMBL" id="CH964272">
    <property type="protein sequence ID" value="EDW84013.2"/>
    <property type="molecule type" value="Genomic_DNA"/>
</dbReference>
<dbReference type="SUPFAM" id="SSF57667">
    <property type="entry name" value="beta-beta-alpha zinc fingers"/>
    <property type="match status" value="2"/>
</dbReference>
<evidence type="ECO:0000313" key="8">
    <source>
        <dbReference type="Proteomes" id="UP000007798"/>
    </source>
</evidence>
<name>B4NK11_DROWI</name>
<feature type="domain" description="BED-type" evidence="6">
    <location>
        <begin position="99"/>
        <end position="143"/>
    </location>
</feature>
<organism evidence="7 8">
    <name type="scientific">Drosophila willistoni</name>
    <name type="common">Fruit fly</name>
    <dbReference type="NCBI Taxonomy" id="7260"/>
    <lineage>
        <taxon>Eukaryota</taxon>
        <taxon>Metazoa</taxon>
        <taxon>Ecdysozoa</taxon>
        <taxon>Arthropoda</taxon>
        <taxon>Hexapoda</taxon>
        <taxon>Insecta</taxon>
        <taxon>Pterygota</taxon>
        <taxon>Neoptera</taxon>
        <taxon>Endopterygota</taxon>
        <taxon>Diptera</taxon>
        <taxon>Brachycera</taxon>
        <taxon>Muscomorpha</taxon>
        <taxon>Ephydroidea</taxon>
        <taxon>Drosophilidae</taxon>
        <taxon>Drosophila</taxon>
        <taxon>Sophophora</taxon>
    </lineage>
</organism>
<evidence type="ECO:0000256" key="4">
    <source>
        <dbReference type="PROSITE-ProRule" id="PRU00027"/>
    </source>
</evidence>
<evidence type="ECO:0000259" key="6">
    <source>
        <dbReference type="PROSITE" id="PS50808"/>
    </source>
</evidence>
<dbReference type="HOGENOM" id="CLU_984394_0_0_1"/>
<dbReference type="PROSITE" id="PS50808">
    <property type="entry name" value="ZF_BED"/>
    <property type="match status" value="3"/>
</dbReference>
<dbReference type="InterPro" id="IPR003656">
    <property type="entry name" value="Znf_BED"/>
</dbReference>
<dbReference type="eggNOG" id="ENOG502S2DT">
    <property type="taxonomic scope" value="Eukaryota"/>
</dbReference>
<dbReference type="AlphaFoldDB" id="B4NK11"/>
<evidence type="ECO:0000256" key="3">
    <source>
        <dbReference type="ARBA" id="ARBA00022833"/>
    </source>
</evidence>
<protein>
    <recommendedName>
        <fullName evidence="6">BED-type domain-containing protein</fullName>
    </recommendedName>
</protein>
<feature type="compositionally biased region" description="Polar residues" evidence="5">
    <location>
        <begin position="248"/>
        <end position="264"/>
    </location>
</feature>
<feature type="region of interest" description="Disordered" evidence="5">
    <location>
        <begin position="248"/>
        <end position="272"/>
    </location>
</feature>
<accession>B4NK11</accession>
<reference evidence="7 8" key="1">
    <citation type="journal article" date="2007" name="Nature">
        <title>Evolution of genes and genomes on the Drosophila phylogeny.</title>
        <authorList>
            <consortium name="Drosophila 12 Genomes Consortium"/>
            <person name="Clark A.G."/>
            <person name="Eisen M.B."/>
            <person name="Smith D.R."/>
            <person name="Bergman C.M."/>
            <person name="Oliver B."/>
            <person name="Markow T.A."/>
            <person name="Kaufman T.C."/>
            <person name="Kellis M."/>
            <person name="Gelbart W."/>
            <person name="Iyer V.N."/>
            <person name="Pollard D.A."/>
            <person name="Sackton T.B."/>
            <person name="Larracuente A.M."/>
            <person name="Singh N.D."/>
            <person name="Abad J.P."/>
            <person name="Abt D.N."/>
            <person name="Adryan B."/>
            <person name="Aguade M."/>
            <person name="Akashi H."/>
            <person name="Anderson W.W."/>
            <person name="Aquadro C.F."/>
            <person name="Ardell D.H."/>
            <person name="Arguello R."/>
            <person name="Artieri C.G."/>
            <person name="Barbash D.A."/>
            <person name="Barker D."/>
            <person name="Barsanti P."/>
            <person name="Batterham P."/>
            <person name="Batzoglou S."/>
            <person name="Begun D."/>
            <person name="Bhutkar A."/>
            <person name="Blanco E."/>
            <person name="Bosak S.A."/>
            <person name="Bradley R.K."/>
            <person name="Brand A.D."/>
            <person name="Brent M.R."/>
            <person name="Brooks A.N."/>
            <person name="Brown R.H."/>
            <person name="Butlin R.K."/>
            <person name="Caggese C."/>
            <person name="Calvi B.R."/>
            <person name="Bernardo de Carvalho A."/>
            <person name="Caspi A."/>
            <person name="Castrezana S."/>
            <person name="Celniker S.E."/>
            <person name="Chang J.L."/>
            <person name="Chapple C."/>
            <person name="Chatterji S."/>
            <person name="Chinwalla A."/>
            <person name="Civetta A."/>
            <person name="Clifton S.W."/>
            <person name="Comeron J.M."/>
            <person name="Costello J.C."/>
            <person name="Coyne J.A."/>
            <person name="Daub J."/>
            <person name="David R.G."/>
            <person name="Delcher A.L."/>
            <person name="Delehaunty K."/>
            <person name="Do C.B."/>
            <person name="Ebling H."/>
            <person name="Edwards K."/>
            <person name="Eickbush T."/>
            <person name="Evans J.D."/>
            <person name="Filipski A."/>
            <person name="Findeiss S."/>
            <person name="Freyhult E."/>
            <person name="Fulton L."/>
            <person name="Fulton R."/>
            <person name="Garcia A.C."/>
            <person name="Gardiner A."/>
            <person name="Garfield D.A."/>
            <person name="Garvin B.E."/>
            <person name="Gibson G."/>
            <person name="Gilbert D."/>
            <person name="Gnerre S."/>
            <person name="Godfrey J."/>
            <person name="Good R."/>
            <person name="Gotea V."/>
            <person name="Gravely B."/>
            <person name="Greenberg A.J."/>
            <person name="Griffiths-Jones S."/>
            <person name="Gross S."/>
            <person name="Guigo R."/>
            <person name="Gustafson E.A."/>
            <person name="Haerty W."/>
            <person name="Hahn M.W."/>
            <person name="Halligan D.L."/>
            <person name="Halpern A.L."/>
            <person name="Halter G.M."/>
            <person name="Han M.V."/>
            <person name="Heger A."/>
            <person name="Hillier L."/>
            <person name="Hinrichs A.S."/>
            <person name="Holmes I."/>
            <person name="Hoskins R.A."/>
            <person name="Hubisz M.J."/>
            <person name="Hultmark D."/>
            <person name="Huntley M.A."/>
            <person name="Jaffe D.B."/>
            <person name="Jagadeeshan S."/>
            <person name="Jeck W.R."/>
            <person name="Johnson J."/>
            <person name="Jones C.D."/>
            <person name="Jordan W.C."/>
            <person name="Karpen G.H."/>
            <person name="Kataoka E."/>
            <person name="Keightley P.D."/>
            <person name="Kheradpour P."/>
            <person name="Kirkness E.F."/>
            <person name="Koerich L.B."/>
            <person name="Kristiansen K."/>
            <person name="Kudrna D."/>
            <person name="Kulathinal R.J."/>
            <person name="Kumar S."/>
            <person name="Kwok R."/>
            <person name="Lander E."/>
            <person name="Langley C.H."/>
            <person name="Lapoint R."/>
            <person name="Lazzaro B.P."/>
            <person name="Lee S.J."/>
            <person name="Levesque L."/>
            <person name="Li R."/>
            <person name="Lin C.F."/>
            <person name="Lin M.F."/>
            <person name="Lindblad-Toh K."/>
            <person name="Llopart A."/>
            <person name="Long M."/>
            <person name="Low L."/>
            <person name="Lozovsky E."/>
            <person name="Lu J."/>
            <person name="Luo M."/>
            <person name="Machado C.A."/>
            <person name="Makalowski W."/>
            <person name="Marzo M."/>
            <person name="Matsuda M."/>
            <person name="Matzkin L."/>
            <person name="McAllister B."/>
            <person name="McBride C.S."/>
            <person name="McKernan B."/>
            <person name="McKernan K."/>
            <person name="Mendez-Lago M."/>
            <person name="Minx P."/>
            <person name="Mollenhauer M.U."/>
            <person name="Montooth K."/>
            <person name="Mount S.M."/>
            <person name="Mu X."/>
            <person name="Myers E."/>
            <person name="Negre B."/>
            <person name="Newfeld S."/>
            <person name="Nielsen R."/>
            <person name="Noor M.A."/>
            <person name="O'Grady P."/>
            <person name="Pachter L."/>
            <person name="Papaceit M."/>
            <person name="Parisi M.J."/>
            <person name="Parisi M."/>
            <person name="Parts L."/>
            <person name="Pedersen J.S."/>
            <person name="Pesole G."/>
            <person name="Phillippy A.M."/>
            <person name="Ponting C.P."/>
            <person name="Pop M."/>
            <person name="Porcelli D."/>
            <person name="Powell J.R."/>
            <person name="Prohaska S."/>
            <person name="Pruitt K."/>
            <person name="Puig M."/>
            <person name="Quesneville H."/>
            <person name="Ram K.R."/>
            <person name="Rand D."/>
            <person name="Rasmussen M.D."/>
            <person name="Reed L.K."/>
            <person name="Reenan R."/>
            <person name="Reily A."/>
            <person name="Remington K.A."/>
            <person name="Rieger T.T."/>
            <person name="Ritchie M.G."/>
            <person name="Robin C."/>
            <person name="Rogers Y.H."/>
            <person name="Rohde C."/>
            <person name="Rozas J."/>
            <person name="Rubenfield M.J."/>
            <person name="Ruiz A."/>
            <person name="Russo S."/>
            <person name="Salzberg S.L."/>
            <person name="Sanchez-Gracia A."/>
            <person name="Saranga D.J."/>
            <person name="Sato H."/>
            <person name="Schaeffer S.W."/>
            <person name="Schatz M.C."/>
            <person name="Schlenke T."/>
            <person name="Schwartz R."/>
            <person name="Segarra C."/>
            <person name="Singh R.S."/>
            <person name="Sirot L."/>
            <person name="Sirota M."/>
            <person name="Sisneros N.B."/>
            <person name="Smith C.D."/>
            <person name="Smith T.F."/>
            <person name="Spieth J."/>
            <person name="Stage D.E."/>
            <person name="Stark A."/>
            <person name="Stephan W."/>
            <person name="Strausberg R.L."/>
            <person name="Strempel S."/>
            <person name="Sturgill D."/>
            <person name="Sutton G."/>
            <person name="Sutton G.G."/>
            <person name="Tao W."/>
            <person name="Teichmann S."/>
            <person name="Tobari Y.N."/>
            <person name="Tomimura Y."/>
            <person name="Tsolas J.M."/>
            <person name="Valente V.L."/>
            <person name="Venter E."/>
            <person name="Venter J.C."/>
            <person name="Vicario S."/>
            <person name="Vieira F.G."/>
            <person name="Vilella A.J."/>
            <person name="Villasante A."/>
            <person name="Walenz B."/>
            <person name="Wang J."/>
            <person name="Wasserman M."/>
            <person name="Watts T."/>
            <person name="Wilson D."/>
            <person name="Wilson R.K."/>
            <person name="Wing R.A."/>
            <person name="Wolfner M.F."/>
            <person name="Wong A."/>
            <person name="Wong G.K."/>
            <person name="Wu C.I."/>
            <person name="Wu G."/>
            <person name="Yamamoto D."/>
            <person name="Yang H.P."/>
            <person name="Yang S.P."/>
            <person name="Yorke J.A."/>
            <person name="Yoshida K."/>
            <person name="Zdobnov E."/>
            <person name="Zhang P."/>
            <person name="Zhang Y."/>
            <person name="Zimin A.V."/>
            <person name="Baldwin J."/>
            <person name="Abdouelleil A."/>
            <person name="Abdulkadir J."/>
            <person name="Abebe A."/>
            <person name="Abera B."/>
            <person name="Abreu J."/>
            <person name="Acer S.C."/>
            <person name="Aftuck L."/>
            <person name="Alexander A."/>
            <person name="An P."/>
            <person name="Anderson E."/>
            <person name="Anderson S."/>
            <person name="Arachi H."/>
            <person name="Azer M."/>
            <person name="Bachantsang P."/>
            <person name="Barry A."/>
            <person name="Bayul T."/>
            <person name="Berlin A."/>
            <person name="Bessette D."/>
            <person name="Bloom T."/>
            <person name="Blye J."/>
            <person name="Boguslavskiy L."/>
            <person name="Bonnet C."/>
            <person name="Boukhgalter B."/>
            <person name="Bourzgui I."/>
            <person name="Brown A."/>
            <person name="Cahill P."/>
            <person name="Channer S."/>
            <person name="Cheshatsang Y."/>
            <person name="Chuda L."/>
            <person name="Citroen M."/>
            <person name="Collymore A."/>
            <person name="Cooke P."/>
            <person name="Costello M."/>
            <person name="D'Aco K."/>
            <person name="Daza R."/>
            <person name="De Haan G."/>
            <person name="DeGray S."/>
            <person name="DeMaso C."/>
            <person name="Dhargay N."/>
            <person name="Dooley K."/>
            <person name="Dooley E."/>
            <person name="Doricent M."/>
            <person name="Dorje P."/>
            <person name="Dorjee K."/>
            <person name="Dupes A."/>
            <person name="Elong R."/>
            <person name="Falk J."/>
            <person name="Farina A."/>
            <person name="Faro S."/>
            <person name="Ferguson D."/>
            <person name="Fisher S."/>
            <person name="Foley C.D."/>
            <person name="Franke A."/>
            <person name="Friedrich D."/>
            <person name="Gadbois L."/>
            <person name="Gearin G."/>
            <person name="Gearin C.R."/>
            <person name="Giannoukos G."/>
            <person name="Goode T."/>
            <person name="Graham J."/>
            <person name="Grandbois E."/>
            <person name="Grewal S."/>
            <person name="Gyaltsen K."/>
            <person name="Hafez N."/>
            <person name="Hagos B."/>
            <person name="Hall J."/>
            <person name="Henson C."/>
            <person name="Hollinger A."/>
            <person name="Honan T."/>
            <person name="Huard M.D."/>
            <person name="Hughes L."/>
            <person name="Hurhula B."/>
            <person name="Husby M.E."/>
            <person name="Kamat A."/>
            <person name="Kanga B."/>
            <person name="Kashin S."/>
            <person name="Khazanovich D."/>
            <person name="Kisner P."/>
            <person name="Lance K."/>
            <person name="Lara M."/>
            <person name="Lee W."/>
            <person name="Lennon N."/>
            <person name="Letendre F."/>
            <person name="LeVine R."/>
            <person name="Lipovsky A."/>
            <person name="Liu X."/>
            <person name="Liu J."/>
            <person name="Liu S."/>
            <person name="Lokyitsang T."/>
            <person name="Lokyitsang Y."/>
            <person name="Lubonja R."/>
            <person name="Lui A."/>
            <person name="MacDonald P."/>
            <person name="Magnisalis V."/>
            <person name="Maru K."/>
            <person name="Matthews C."/>
            <person name="McCusker W."/>
            <person name="McDonough S."/>
            <person name="Mehta T."/>
            <person name="Meldrim J."/>
            <person name="Meneus L."/>
            <person name="Mihai O."/>
            <person name="Mihalev A."/>
            <person name="Mihova T."/>
            <person name="Mittelman R."/>
            <person name="Mlenga V."/>
            <person name="Montmayeur A."/>
            <person name="Mulrain L."/>
            <person name="Navidi A."/>
            <person name="Naylor J."/>
            <person name="Negash T."/>
            <person name="Nguyen T."/>
            <person name="Nguyen N."/>
            <person name="Nicol R."/>
            <person name="Norbu C."/>
            <person name="Norbu N."/>
            <person name="Novod N."/>
            <person name="O'Neill B."/>
            <person name="Osman S."/>
            <person name="Markiewicz E."/>
            <person name="Oyono O.L."/>
            <person name="Patti C."/>
            <person name="Phunkhang P."/>
            <person name="Pierre F."/>
            <person name="Priest M."/>
            <person name="Raghuraman S."/>
            <person name="Rege F."/>
            <person name="Reyes R."/>
            <person name="Rise C."/>
            <person name="Rogov P."/>
            <person name="Ross K."/>
            <person name="Ryan E."/>
            <person name="Settipalli S."/>
            <person name="Shea T."/>
            <person name="Sherpa N."/>
            <person name="Shi L."/>
            <person name="Shih D."/>
            <person name="Sparrow T."/>
            <person name="Spaulding J."/>
            <person name="Stalker J."/>
            <person name="Stange-Thomann N."/>
            <person name="Stavropoulos S."/>
            <person name="Stone C."/>
            <person name="Strader C."/>
            <person name="Tesfaye S."/>
            <person name="Thomson T."/>
            <person name="Thoulutsang Y."/>
            <person name="Thoulutsang D."/>
            <person name="Topham K."/>
            <person name="Topping I."/>
            <person name="Tsamla T."/>
            <person name="Vassiliev H."/>
            <person name="Vo A."/>
            <person name="Wangchuk T."/>
            <person name="Wangdi T."/>
            <person name="Weiand M."/>
            <person name="Wilkinson J."/>
            <person name="Wilson A."/>
            <person name="Yadav S."/>
            <person name="Young G."/>
            <person name="Yu Q."/>
            <person name="Zembek L."/>
            <person name="Zhong D."/>
            <person name="Zimmer A."/>
            <person name="Zwirko Z."/>
            <person name="Jaffe D.B."/>
            <person name="Alvarez P."/>
            <person name="Brockman W."/>
            <person name="Butler J."/>
            <person name="Chin C."/>
            <person name="Gnerre S."/>
            <person name="Grabherr M."/>
            <person name="Kleber M."/>
            <person name="Mauceli E."/>
            <person name="MacCallum I."/>
        </authorList>
    </citation>
    <scope>NUCLEOTIDE SEQUENCE [LARGE SCALE GENOMIC DNA]</scope>
    <source>
        <strain evidence="8">Tucson 14030-0811.24</strain>
    </source>
</reference>
<gene>
    <name evidence="7" type="primary">Dwil\GK13377</name>
    <name evidence="7" type="ORF">Dwil_GK13377</name>
</gene>
<proteinExistence type="predicted"/>
<dbReference type="InParanoid" id="B4NK11"/>
<evidence type="ECO:0000256" key="5">
    <source>
        <dbReference type="SAM" id="MobiDB-lite"/>
    </source>
</evidence>
<evidence type="ECO:0000256" key="2">
    <source>
        <dbReference type="ARBA" id="ARBA00022771"/>
    </source>
</evidence>
<dbReference type="Pfam" id="PF02892">
    <property type="entry name" value="zf-BED"/>
    <property type="match status" value="3"/>
</dbReference>
<dbReference type="STRING" id="7260.B4NK11"/>
<evidence type="ECO:0000313" key="7">
    <source>
        <dbReference type="EMBL" id="EDW84013.2"/>
    </source>
</evidence>
<feature type="domain" description="BED-type" evidence="6">
    <location>
        <begin position="160"/>
        <end position="208"/>
    </location>
</feature>
<dbReference type="GO" id="GO:0003677">
    <property type="term" value="F:DNA binding"/>
    <property type="evidence" value="ECO:0007669"/>
    <property type="project" value="InterPro"/>
</dbReference>
<dbReference type="SMART" id="SM00355">
    <property type="entry name" value="ZnF_C2H2"/>
    <property type="match status" value="3"/>
</dbReference>
<keyword evidence="8" id="KW-1185">Reference proteome</keyword>
<feature type="region of interest" description="Disordered" evidence="5">
    <location>
        <begin position="203"/>
        <end position="226"/>
    </location>
</feature>
<keyword evidence="1" id="KW-0479">Metal-binding</keyword>